<evidence type="ECO:0000313" key="2">
    <source>
        <dbReference type="EMBL" id="VDN40097.1"/>
    </source>
</evidence>
<dbReference type="Proteomes" id="UP000281553">
    <property type="component" value="Unassembled WGS sequence"/>
</dbReference>
<protein>
    <submittedName>
        <fullName evidence="2">Uncharacterized protein</fullName>
    </submittedName>
</protein>
<dbReference type="AlphaFoldDB" id="A0A3P7P486"/>
<evidence type="ECO:0000313" key="3">
    <source>
        <dbReference type="Proteomes" id="UP000281553"/>
    </source>
</evidence>
<keyword evidence="3" id="KW-1185">Reference proteome</keyword>
<proteinExistence type="predicted"/>
<name>A0A3P7P486_DIBLA</name>
<accession>A0A3P7P486</accession>
<reference evidence="2 3" key="1">
    <citation type="submission" date="2018-11" db="EMBL/GenBank/DDBJ databases">
        <authorList>
            <consortium name="Pathogen Informatics"/>
        </authorList>
    </citation>
    <scope>NUCLEOTIDE SEQUENCE [LARGE SCALE GENOMIC DNA]</scope>
</reference>
<evidence type="ECO:0000256" key="1">
    <source>
        <dbReference type="SAM" id="MobiDB-lite"/>
    </source>
</evidence>
<dbReference type="EMBL" id="UYRU01097645">
    <property type="protein sequence ID" value="VDN40097.1"/>
    <property type="molecule type" value="Genomic_DNA"/>
</dbReference>
<feature type="region of interest" description="Disordered" evidence="1">
    <location>
        <begin position="71"/>
        <end position="105"/>
    </location>
</feature>
<sequence>MTNGNAEGGLGLRALQLANQSDPVCRRAYREKLKREERKYLNAAHHQIFGEAQDSELGESIRAYTHEREIYERREAATETDEAVERPPEEVQRDGEEQDSDKYMW</sequence>
<gene>
    <name evidence="2" type="ORF">DILT_LOCUS18136</name>
</gene>
<organism evidence="2 3">
    <name type="scientific">Dibothriocephalus latus</name>
    <name type="common">Fish tapeworm</name>
    <name type="synonym">Diphyllobothrium latum</name>
    <dbReference type="NCBI Taxonomy" id="60516"/>
    <lineage>
        <taxon>Eukaryota</taxon>
        <taxon>Metazoa</taxon>
        <taxon>Spiralia</taxon>
        <taxon>Lophotrochozoa</taxon>
        <taxon>Platyhelminthes</taxon>
        <taxon>Cestoda</taxon>
        <taxon>Eucestoda</taxon>
        <taxon>Diphyllobothriidea</taxon>
        <taxon>Diphyllobothriidae</taxon>
        <taxon>Dibothriocephalus</taxon>
    </lineage>
</organism>